<keyword evidence="2" id="KW-1185">Reference proteome</keyword>
<dbReference type="AlphaFoldDB" id="A0A255GTB0"/>
<comment type="caution">
    <text evidence="1">The sequence shown here is derived from an EMBL/GenBank/DDBJ whole genome shotgun (WGS) entry which is preliminary data.</text>
</comment>
<evidence type="ECO:0000313" key="2">
    <source>
        <dbReference type="Proteomes" id="UP000215896"/>
    </source>
</evidence>
<name>A0A255GTB0_9ACTN</name>
<organism evidence="1 2">
    <name type="scientific">Enemella evansiae</name>
    <dbReference type="NCBI Taxonomy" id="2016499"/>
    <lineage>
        <taxon>Bacteria</taxon>
        <taxon>Bacillati</taxon>
        <taxon>Actinomycetota</taxon>
        <taxon>Actinomycetes</taxon>
        <taxon>Propionibacteriales</taxon>
        <taxon>Propionibacteriaceae</taxon>
        <taxon>Enemella</taxon>
    </lineage>
</organism>
<dbReference type="Gene3D" id="3.40.50.300">
    <property type="entry name" value="P-loop containing nucleotide triphosphate hydrolases"/>
    <property type="match status" value="1"/>
</dbReference>
<sequence length="169" mass="18627">MAPLLQPGLTGPGRWVALLDGGSGSGKTSTAHELARLLDPAPRVVSLDDCYPGWDGLTAGAAMVTADILSDRAGYRRWDWDRNRPGEWVPLDPAADLIIEGCGAITRASVALASVSLWLELSEPVRRQRALARDGAAYEPHWERWAAQERRHWLQDRPRDLADLVIELD</sequence>
<dbReference type="SUPFAM" id="SSF52540">
    <property type="entry name" value="P-loop containing nucleoside triphosphate hydrolases"/>
    <property type="match status" value="1"/>
</dbReference>
<dbReference type="EMBL" id="NMVO01000001">
    <property type="protein sequence ID" value="OYO17916.1"/>
    <property type="molecule type" value="Genomic_DNA"/>
</dbReference>
<reference evidence="1 2" key="1">
    <citation type="submission" date="2017-07" db="EMBL/GenBank/DDBJ databases">
        <title>Draft whole genome sequences of clinical Proprionibacteriaceae strains.</title>
        <authorList>
            <person name="Bernier A.-M."/>
            <person name="Bernard K."/>
            <person name="Domingo M.-C."/>
        </authorList>
    </citation>
    <scope>NUCLEOTIDE SEQUENCE [LARGE SCALE GENOMIC DNA]</scope>
    <source>
        <strain evidence="1 2">NML 030167</strain>
    </source>
</reference>
<dbReference type="OrthoDB" id="3237545at2"/>
<evidence type="ECO:0000313" key="1">
    <source>
        <dbReference type="EMBL" id="OYO17916.1"/>
    </source>
</evidence>
<dbReference type="NCBIfam" id="NF005115">
    <property type="entry name" value="PRK06547.1"/>
    <property type="match status" value="1"/>
</dbReference>
<dbReference type="InterPro" id="IPR027417">
    <property type="entry name" value="P-loop_NTPase"/>
</dbReference>
<proteinExistence type="predicted"/>
<accession>A0A255GTB0</accession>
<dbReference type="Proteomes" id="UP000215896">
    <property type="component" value="Unassembled WGS sequence"/>
</dbReference>
<gene>
    <name evidence="1" type="ORF">CGZ94_00900</name>
</gene>
<protein>
    <submittedName>
        <fullName evidence="1">Uncharacterized protein</fullName>
    </submittedName>
</protein>